<protein>
    <submittedName>
        <fullName evidence="3">Outer membrane lipoprotein-sorting protein</fullName>
    </submittedName>
</protein>
<gene>
    <name evidence="3" type="ORF">U7230_14270</name>
</gene>
<keyword evidence="3" id="KW-0449">Lipoprotein</keyword>
<keyword evidence="4" id="KW-1185">Reference proteome</keyword>
<evidence type="ECO:0000259" key="2">
    <source>
        <dbReference type="Pfam" id="PF17131"/>
    </source>
</evidence>
<feature type="domain" description="Uncharacterized protein TP-0789" evidence="2">
    <location>
        <begin position="118"/>
        <end position="291"/>
    </location>
</feature>
<evidence type="ECO:0000256" key="1">
    <source>
        <dbReference type="SAM" id="SignalP"/>
    </source>
</evidence>
<feature type="chain" id="PRO_5046212953" evidence="1">
    <location>
        <begin position="28"/>
        <end position="299"/>
    </location>
</feature>
<reference evidence="3 4" key="1">
    <citation type="journal article" date="2024" name="Front. Microbiol.">
        <title>Novel thermophilic genera Geochorda gen. nov. and Carboxydochorda gen. nov. from the deep terrestrial subsurface reveal the ecophysiological diversity in the class Limnochordia.</title>
        <authorList>
            <person name="Karnachuk O.V."/>
            <person name="Lukina A.P."/>
            <person name="Avakyan M.R."/>
            <person name="Kadnikov V.V."/>
            <person name="Begmatov S."/>
            <person name="Beletsky A.V."/>
            <person name="Vlasova K.G."/>
            <person name="Novikov A.A."/>
            <person name="Shcherbakova V.A."/>
            <person name="Mardanov A.V."/>
            <person name="Ravin N.V."/>
        </authorList>
    </citation>
    <scope>NUCLEOTIDE SEQUENCE [LARGE SCALE GENOMIC DNA]</scope>
    <source>
        <strain evidence="3 4">L945</strain>
    </source>
</reference>
<proteinExistence type="predicted"/>
<dbReference type="InterPro" id="IPR033399">
    <property type="entry name" value="TP_0789-like"/>
</dbReference>
<keyword evidence="1" id="KW-0732">Signal</keyword>
<dbReference type="Proteomes" id="UP001332192">
    <property type="component" value="Chromosome"/>
</dbReference>
<dbReference type="CDD" id="cd16329">
    <property type="entry name" value="LolA_like"/>
    <property type="match status" value="1"/>
</dbReference>
<dbReference type="Gene3D" id="2.50.20.10">
    <property type="entry name" value="Lipoprotein localisation LolA/LolB/LppX"/>
    <property type="match status" value="1"/>
</dbReference>
<evidence type="ECO:0000313" key="3">
    <source>
        <dbReference type="EMBL" id="WRP17227.1"/>
    </source>
</evidence>
<name>A0ABZ1BYS9_9FIRM</name>
<feature type="signal peptide" evidence="1">
    <location>
        <begin position="1"/>
        <end position="27"/>
    </location>
</feature>
<evidence type="ECO:0000313" key="4">
    <source>
        <dbReference type="Proteomes" id="UP001332192"/>
    </source>
</evidence>
<dbReference type="Pfam" id="PF17131">
    <property type="entry name" value="LolA_like"/>
    <property type="match status" value="1"/>
</dbReference>
<accession>A0ABZ1BYS9</accession>
<dbReference type="RefSeq" id="WP_324716499.1">
    <property type="nucleotide sequence ID" value="NZ_CP141615.1"/>
</dbReference>
<dbReference type="EMBL" id="CP141615">
    <property type="protein sequence ID" value="WRP17227.1"/>
    <property type="molecule type" value="Genomic_DNA"/>
</dbReference>
<organism evidence="3 4">
    <name type="scientific">Carboxydichorda subterranea</name>
    <dbReference type="NCBI Taxonomy" id="3109565"/>
    <lineage>
        <taxon>Bacteria</taxon>
        <taxon>Bacillati</taxon>
        <taxon>Bacillota</taxon>
        <taxon>Limnochordia</taxon>
        <taxon>Limnochordales</taxon>
        <taxon>Geochordaceae</taxon>
        <taxon>Carboxydichorda</taxon>
    </lineage>
</organism>
<sequence>MYEHFERRTVVLRRMAVASLVTLVAVAAAGTAARATQGNDTAGTALPVEQAAALLERADGYRAEGLEEGVFTFRVTRHQRSGSGELLPPQGPSDVAVIRVFFRSAAAGSQGSEAGQAGQLVIFDEPAGLRGQTFLVVGSNTWMYRPGLRTPLRISAQQRVFGDAGVGEAAGILFSGDYTVTEAREETLDGSPSWRLDLEARSRSAPYRRATVWIDRQQGRYRRAILYSVSGVPLKQLEYEQWGEVSGRKALVRMAVRDLLQEDQGTVTLIETVAIRARTIPPRYFRPDFLSSAALLLGE</sequence>